<evidence type="ECO:0000313" key="2">
    <source>
        <dbReference type="Proteomes" id="UP001501218"/>
    </source>
</evidence>
<gene>
    <name evidence="1" type="ORF">GCM10009854_48260</name>
</gene>
<keyword evidence="2" id="KW-1185">Reference proteome</keyword>
<evidence type="ECO:0000313" key="1">
    <source>
        <dbReference type="EMBL" id="GAA2362935.1"/>
    </source>
</evidence>
<name>A0ABN3GWR6_9PSEU</name>
<dbReference type="Proteomes" id="UP001501218">
    <property type="component" value="Unassembled WGS sequence"/>
</dbReference>
<reference evidence="1 2" key="1">
    <citation type="journal article" date="2019" name="Int. J. Syst. Evol. Microbiol.">
        <title>The Global Catalogue of Microorganisms (GCM) 10K type strain sequencing project: providing services to taxonomists for standard genome sequencing and annotation.</title>
        <authorList>
            <consortium name="The Broad Institute Genomics Platform"/>
            <consortium name="The Broad Institute Genome Sequencing Center for Infectious Disease"/>
            <person name="Wu L."/>
            <person name="Ma J."/>
        </authorList>
    </citation>
    <scope>NUCLEOTIDE SEQUENCE [LARGE SCALE GENOMIC DNA]</scope>
    <source>
        <strain evidence="1 2">JCM 16221</strain>
    </source>
</reference>
<dbReference type="EMBL" id="BAAARA010000024">
    <property type="protein sequence ID" value="GAA2362935.1"/>
    <property type="molecule type" value="Genomic_DNA"/>
</dbReference>
<proteinExistence type="predicted"/>
<protein>
    <submittedName>
        <fullName evidence="1">Uncharacterized protein</fullName>
    </submittedName>
</protein>
<sequence length="69" mass="7680">MTKAIFQFGLAWRCGWENLTRVWLRDPLLEQPSYAASRLSSPHDASEPAAARVESRTACGSAAHYCKDP</sequence>
<comment type="caution">
    <text evidence="1">The sequence shown here is derived from an EMBL/GenBank/DDBJ whole genome shotgun (WGS) entry which is preliminary data.</text>
</comment>
<organism evidence="1 2">
    <name type="scientific">Saccharopolyspora halophila</name>
    <dbReference type="NCBI Taxonomy" id="405551"/>
    <lineage>
        <taxon>Bacteria</taxon>
        <taxon>Bacillati</taxon>
        <taxon>Actinomycetota</taxon>
        <taxon>Actinomycetes</taxon>
        <taxon>Pseudonocardiales</taxon>
        <taxon>Pseudonocardiaceae</taxon>
        <taxon>Saccharopolyspora</taxon>
    </lineage>
</organism>
<accession>A0ABN3GWR6</accession>